<dbReference type="Proteomes" id="UP000247569">
    <property type="component" value="Unassembled WGS sequence"/>
</dbReference>
<dbReference type="PANTHER" id="PTHR39664:SF2">
    <property type="entry name" value="NUCLEIC ACID-BINDING PROTEIN, CONTAINING PIN DOMAIN-RELATED"/>
    <property type="match status" value="1"/>
</dbReference>
<dbReference type="GO" id="GO:0046872">
    <property type="term" value="F:metal ion binding"/>
    <property type="evidence" value="ECO:0007669"/>
    <property type="project" value="UniProtKB-KW"/>
</dbReference>
<evidence type="ECO:0000259" key="6">
    <source>
        <dbReference type="Pfam" id="PF01850"/>
    </source>
</evidence>
<comment type="caution">
    <text evidence="7">The sequence shown here is derived from an EMBL/GenBank/DDBJ whole genome shotgun (WGS) entry which is preliminary data.</text>
</comment>
<dbReference type="InterPro" id="IPR002716">
    <property type="entry name" value="PIN_dom"/>
</dbReference>
<protein>
    <submittedName>
        <fullName evidence="7">Putative nucleic-acid-binding protein</fullName>
    </submittedName>
</protein>
<gene>
    <name evidence="7" type="ORF">DFR70_105118</name>
</gene>
<evidence type="ECO:0000256" key="2">
    <source>
        <dbReference type="ARBA" id="ARBA00022722"/>
    </source>
</evidence>
<evidence type="ECO:0000256" key="5">
    <source>
        <dbReference type="ARBA" id="ARBA00022842"/>
    </source>
</evidence>
<accession>A0A318K3E7</accession>
<keyword evidence="5" id="KW-0460">Magnesium</keyword>
<dbReference type="SUPFAM" id="SSF88723">
    <property type="entry name" value="PIN domain-like"/>
    <property type="match status" value="1"/>
</dbReference>
<dbReference type="CDD" id="cd18683">
    <property type="entry name" value="PIN_VapC-like"/>
    <property type="match status" value="1"/>
</dbReference>
<evidence type="ECO:0000256" key="1">
    <source>
        <dbReference type="ARBA" id="ARBA00022649"/>
    </source>
</evidence>
<sequence length="130" mass="14250">MIGLDANVLIRYLTQDDPEQSARANQVIDGLSESRPGYVTMIVLAEIHWVLRRGYKQDPEAVTDVLLGLLDSTEIVVERADTVRQALRRAADGADFADALIQQLGQEAGCDLTVTFDHNAGERAGMRLLA</sequence>
<name>A0A318K3E7_9NOCA</name>
<evidence type="ECO:0000256" key="4">
    <source>
        <dbReference type="ARBA" id="ARBA00022801"/>
    </source>
</evidence>
<dbReference type="RefSeq" id="WP_040737245.1">
    <property type="nucleotide sequence ID" value="NZ_QJKF01000005.1"/>
</dbReference>
<dbReference type="GO" id="GO:0016787">
    <property type="term" value="F:hydrolase activity"/>
    <property type="evidence" value="ECO:0007669"/>
    <property type="project" value="UniProtKB-KW"/>
</dbReference>
<dbReference type="GO" id="GO:0004518">
    <property type="term" value="F:nuclease activity"/>
    <property type="evidence" value="ECO:0007669"/>
    <property type="project" value="UniProtKB-KW"/>
</dbReference>
<evidence type="ECO:0000313" key="7">
    <source>
        <dbReference type="EMBL" id="PXX63936.1"/>
    </source>
</evidence>
<dbReference type="OrthoDB" id="32974at2"/>
<keyword evidence="4" id="KW-0378">Hydrolase</keyword>
<proteinExistence type="predicted"/>
<keyword evidence="1" id="KW-1277">Toxin-antitoxin system</keyword>
<dbReference type="PANTHER" id="PTHR39664">
    <property type="match status" value="1"/>
</dbReference>
<dbReference type="AlphaFoldDB" id="A0A318K3E7"/>
<keyword evidence="2" id="KW-0540">Nuclease</keyword>
<evidence type="ECO:0000313" key="8">
    <source>
        <dbReference type="Proteomes" id="UP000247569"/>
    </source>
</evidence>
<feature type="domain" description="PIN" evidence="6">
    <location>
        <begin position="4"/>
        <end position="119"/>
    </location>
</feature>
<keyword evidence="3" id="KW-0479">Metal-binding</keyword>
<reference evidence="7 8" key="1">
    <citation type="submission" date="2018-05" db="EMBL/GenBank/DDBJ databases">
        <title>Genomic Encyclopedia of Type Strains, Phase IV (KMG-IV): sequencing the most valuable type-strain genomes for metagenomic binning, comparative biology and taxonomic classification.</title>
        <authorList>
            <person name="Goeker M."/>
        </authorList>
    </citation>
    <scope>NUCLEOTIDE SEQUENCE [LARGE SCALE GENOMIC DNA]</scope>
    <source>
        <strain evidence="7 8">DSM 44704</strain>
    </source>
</reference>
<dbReference type="EMBL" id="QJKF01000005">
    <property type="protein sequence ID" value="PXX63936.1"/>
    <property type="molecule type" value="Genomic_DNA"/>
</dbReference>
<dbReference type="Gene3D" id="3.40.50.1010">
    <property type="entry name" value="5'-nuclease"/>
    <property type="match status" value="1"/>
</dbReference>
<evidence type="ECO:0000256" key="3">
    <source>
        <dbReference type="ARBA" id="ARBA00022723"/>
    </source>
</evidence>
<dbReference type="InterPro" id="IPR029060">
    <property type="entry name" value="PIN-like_dom_sf"/>
</dbReference>
<keyword evidence="8" id="KW-1185">Reference proteome</keyword>
<organism evidence="7 8">
    <name type="scientific">Nocardia tenerifensis</name>
    <dbReference type="NCBI Taxonomy" id="228006"/>
    <lineage>
        <taxon>Bacteria</taxon>
        <taxon>Bacillati</taxon>
        <taxon>Actinomycetota</taxon>
        <taxon>Actinomycetes</taxon>
        <taxon>Mycobacteriales</taxon>
        <taxon>Nocardiaceae</taxon>
        <taxon>Nocardia</taxon>
    </lineage>
</organism>
<dbReference type="Pfam" id="PF01850">
    <property type="entry name" value="PIN"/>
    <property type="match status" value="1"/>
</dbReference>